<dbReference type="PANTHER" id="PTHR10161:SF14">
    <property type="entry name" value="TARTRATE-RESISTANT ACID PHOSPHATASE TYPE 5"/>
    <property type="match status" value="1"/>
</dbReference>
<keyword evidence="2" id="KW-0378">Hydrolase</keyword>
<proteinExistence type="predicted"/>
<evidence type="ECO:0000256" key="1">
    <source>
        <dbReference type="ARBA" id="ARBA00022729"/>
    </source>
</evidence>
<dbReference type="GO" id="GO:0016787">
    <property type="term" value="F:hydrolase activity"/>
    <property type="evidence" value="ECO:0007669"/>
    <property type="project" value="UniProtKB-KW"/>
</dbReference>
<dbReference type="AlphaFoldDB" id="A0A183BPW1"/>
<accession>A0A183BPW1</accession>
<evidence type="ECO:0000256" key="2">
    <source>
        <dbReference type="ARBA" id="ARBA00022801"/>
    </source>
</evidence>
<dbReference type="Pfam" id="PF00149">
    <property type="entry name" value="Metallophos"/>
    <property type="match status" value="1"/>
</dbReference>
<name>A0A183BPW1_GLOPA</name>
<dbReference type="InterPro" id="IPR051558">
    <property type="entry name" value="Metallophosphoesterase_PAP"/>
</dbReference>
<protein>
    <submittedName>
        <fullName evidence="5">Metallophos domain-containing protein</fullName>
    </submittedName>
</protein>
<reference evidence="5" key="3">
    <citation type="submission" date="2016-06" db="UniProtKB">
        <authorList>
            <consortium name="WormBaseParasite"/>
        </authorList>
    </citation>
    <scope>IDENTIFICATION</scope>
</reference>
<dbReference type="Gene3D" id="3.60.21.10">
    <property type="match status" value="1"/>
</dbReference>
<keyword evidence="4" id="KW-1185">Reference proteome</keyword>
<dbReference type="InterPro" id="IPR029052">
    <property type="entry name" value="Metallo-depent_PP-like"/>
</dbReference>
<evidence type="ECO:0000259" key="3">
    <source>
        <dbReference type="Pfam" id="PF00149"/>
    </source>
</evidence>
<dbReference type="WBParaSite" id="GPLIN_000264700">
    <property type="protein sequence ID" value="GPLIN_000264700"/>
    <property type="gene ID" value="GPLIN_000264700"/>
</dbReference>
<dbReference type="InterPro" id="IPR004843">
    <property type="entry name" value="Calcineurin-like_PHP"/>
</dbReference>
<organism evidence="4 5">
    <name type="scientific">Globodera pallida</name>
    <name type="common">Potato cyst nematode worm</name>
    <name type="synonym">Heterodera pallida</name>
    <dbReference type="NCBI Taxonomy" id="36090"/>
    <lineage>
        <taxon>Eukaryota</taxon>
        <taxon>Metazoa</taxon>
        <taxon>Ecdysozoa</taxon>
        <taxon>Nematoda</taxon>
        <taxon>Chromadorea</taxon>
        <taxon>Rhabditida</taxon>
        <taxon>Tylenchina</taxon>
        <taxon>Tylenchomorpha</taxon>
        <taxon>Tylenchoidea</taxon>
        <taxon>Heteroderidae</taxon>
        <taxon>Heteroderinae</taxon>
        <taxon>Globodera</taxon>
    </lineage>
</organism>
<dbReference type="SUPFAM" id="SSF56300">
    <property type="entry name" value="Metallo-dependent phosphatases"/>
    <property type="match status" value="1"/>
</dbReference>
<evidence type="ECO:0000313" key="5">
    <source>
        <dbReference type="WBParaSite" id="GPLIN_000264700"/>
    </source>
</evidence>
<sequence length="318" mass="36119">MHKHATDCLQSTVARFLVGPESQAGFFCTNISKSDKYGCDRKTEKLRLFIVGDIGGQEHNGEHSPTDGQRSVAKLMGELATKNGLNLVLNLGDNFYENGVTEKDVEKRFNTNFLKVFGTVGSETVPWYTIAGNRDYKANGANISPQIEKTAGKWTFPAPYYAIHYNFGKARAAVRVRFVMIDTVILCGQNRKAFRELKESAEEKVQASKKHFEWLTEQLHLAEKQRVDFLFVAGHYPLYLTDGDRSFTCAKRLQELLLQHRVSAYFSGHEHNLKHLSIEGDVPRIVSGAGSRMESATYENHVPKQFEKHLRLWLSRFN</sequence>
<keyword evidence="1" id="KW-0732">Signal</keyword>
<dbReference type="PANTHER" id="PTHR10161">
    <property type="entry name" value="TARTRATE-RESISTANT ACID PHOSPHATASE TYPE 5"/>
    <property type="match status" value="1"/>
</dbReference>
<reference evidence="4" key="2">
    <citation type="submission" date="2014-05" db="EMBL/GenBank/DDBJ databases">
        <title>The genome and life-stage specific transcriptomes of Globodera pallida elucidate key aspects of plant parasitism by a cyst nematode.</title>
        <authorList>
            <person name="Cotton J.A."/>
            <person name="Lilley C.J."/>
            <person name="Jones L.M."/>
            <person name="Kikuchi T."/>
            <person name="Reid A.J."/>
            <person name="Thorpe P."/>
            <person name="Tsai I.J."/>
            <person name="Beasley H."/>
            <person name="Blok V."/>
            <person name="Cock P.J.A."/>
            <person name="Van den Akker S.E."/>
            <person name="Holroyd N."/>
            <person name="Hunt M."/>
            <person name="Mantelin S."/>
            <person name="Naghra H."/>
            <person name="Pain A."/>
            <person name="Palomares-Rius J.E."/>
            <person name="Zarowiecki M."/>
            <person name="Berriman M."/>
            <person name="Jones J.T."/>
            <person name="Urwin P.E."/>
        </authorList>
    </citation>
    <scope>NUCLEOTIDE SEQUENCE [LARGE SCALE GENOMIC DNA]</scope>
    <source>
        <strain evidence="4">Lindley</strain>
    </source>
</reference>
<dbReference type="Proteomes" id="UP000050741">
    <property type="component" value="Unassembled WGS sequence"/>
</dbReference>
<evidence type="ECO:0000313" key="4">
    <source>
        <dbReference type="Proteomes" id="UP000050741"/>
    </source>
</evidence>
<feature type="domain" description="Calcineurin-like phosphoesterase" evidence="3">
    <location>
        <begin position="47"/>
        <end position="272"/>
    </location>
</feature>
<reference evidence="4" key="1">
    <citation type="submission" date="2013-12" db="EMBL/GenBank/DDBJ databases">
        <authorList>
            <person name="Aslett M."/>
        </authorList>
    </citation>
    <scope>NUCLEOTIDE SEQUENCE [LARGE SCALE GENOMIC DNA]</scope>
    <source>
        <strain evidence="4">Lindley</strain>
    </source>
</reference>